<name>A0A1I9G1Y1_BRUMA</name>
<reference evidence="1" key="2">
    <citation type="submission" date="2012-12" db="EMBL/GenBank/DDBJ databases">
        <authorList>
            <consortium name="WormBase Consortium"/>
            <person name="Ghedin E."/>
            <person name="Paulini M."/>
        </authorList>
    </citation>
    <scope>NUCLEOTIDE SEQUENCE</scope>
    <source>
        <strain evidence="1">FR3</strain>
    </source>
</reference>
<organism evidence="1">
    <name type="scientific">Brugia malayi</name>
    <name type="common">Filarial nematode worm</name>
    <dbReference type="NCBI Taxonomy" id="6279"/>
    <lineage>
        <taxon>Eukaryota</taxon>
        <taxon>Metazoa</taxon>
        <taxon>Ecdysozoa</taxon>
        <taxon>Nematoda</taxon>
        <taxon>Chromadorea</taxon>
        <taxon>Rhabditida</taxon>
        <taxon>Spirurina</taxon>
        <taxon>Spiruromorpha</taxon>
        <taxon>Filarioidea</taxon>
        <taxon>Onchocercidae</taxon>
        <taxon>Brugia</taxon>
    </lineage>
</organism>
<sequence>MTTSSSSGLRS</sequence>
<gene>
    <name evidence="1" type="primary">Bma-ccr-4</name>
    <name evidence="1" type="ORF">BM_Bm7410</name>
</gene>
<reference evidence="1" key="1">
    <citation type="journal article" date="2007" name="Science">
        <title>Draft genome of the filarial nematode parasite Brugia malayi.</title>
        <authorList>
            <person name="Ghedin E."/>
            <person name="Wang S."/>
            <person name="Spiro D."/>
            <person name="Caler E."/>
            <person name="Zhao Q."/>
            <person name="Crabtree J."/>
            <person name="Allen J.E."/>
            <person name="Delcher A.L."/>
            <person name="Guiliano D.B."/>
            <person name="Miranda-Saavedra D."/>
            <person name="Angiuoli S.V."/>
            <person name="Creasy T."/>
            <person name="Amedeo P."/>
            <person name="Haas B."/>
            <person name="El-Sayed N.M."/>
            <person name="Wortman J.R."/>
            <person name="Feldblyum T."/>
            <person name="Tallon L."/>
            <person name="Schatz M."/>
            <person name="Shumway M."/>
            <person name="Koo H."/>
            <person name="Salzberg S.L."/>
            <person name="Schobel S."/>
            <person name="Pertea M."/>
            <person name="Pop M."/>
            <person name="White O."/>
            <person name="Barton G.J."/>
            <person name="Carlow C.K."/>
            <person name="Crawford M.J."/>
            <person name="Daub J."/>
            <person name="Dimmic M.W."/>
            <person name="Estes C.F."/>
            <person name="Foster J.M."/>
            <person name="Ganatra M."/>
            <person name="Gregory W.F."/>
            <person name="Johnson N.M."/>
            <person name="Jin J."/>
            <person name="Komuniecki R."/>
            <person name="Korf I."/>
            <person name="Kumar S."/>
            <person name="Laney S."/>
            <person name="Li B.W."/>
            <person name="Li W."/>
            <person name="Lindblom T.H."/>
            <person name="Lustigman S."/>
            <person name="Ma D."/>
            <person name="Maina C.V."/>
            <person name="Martin D.M."/>
            <person name="McCarter J.P."/>
            <person name="McReynolds L."/>
            <person name="Mitreva M."/>
            <person name="Nutman T.B."/>
            <person name="Parkinson J."/>
            <person name="Peregrin-Alvarez J.M."/>
            <person name="Poole C."/>
            <person name="Ren Q."/>
            <person name="Saunders L."/>
            <person name="Sluder A.E."/>
            <person name="Smith K."/>
            <person name="Stanke M."/>
            <person name="Unnasch T.R."/>
            <person name="Ware J."/>
            <person name="Wei A.D."/>
            <person name="Weil G."/>
            <person name="Williams D.J."/>
            <person name="Zhang Y."/>
            <person name="Williams S.A."/>
            <person name="Fraser-Liggett C."/>
            <person name="Slatko B."/>
            <person name="Blaxter M.L."/>
            <person name="Scott A.L."/>
        </authorList>
    </citation>
    <scope>NUCLEOTIDE SEQUENCE</scope>
    <source>
        <strain evidence="1">FR3</strain>
    </source>
</reference>
<proteinExistence type="predicted"/>
<dbReference type="EMBL" id="LN856931">
    <property type="protein sequence ID" value="CDP95036.1"/>
    <property type="molecule type" value="Genomic_DNA"/>
</dbReference>
<protein>
    <submittedName>
        <fullName evidence="1">BMA-CCR-4, isoform k</fullName>
    </submittedName>
</protein>
<evidence type="ECO:0000313" key="1">
    <source>
        <dbReference type="EMBL" id="CDP95036.1"/>
    </source>
</evidence>
<accession>A0A1I9G1Y1</accession>